<dbReference type="EMBL" id="LFDV01000002">
    <property type="protein sequence ID" value="KTB48016.1"/>
    <property type="molecule type" value="Genomic_DNA"/>
</dbReference>
<dbReference type="Proteomes" id="UP000053947">
    <property type="component" value="Unassembled WGS sequence"/>
</dbReference>
<sequence length="71" mass="7628">MNDSRPDKSIAAVVGERRSQPASALQPFSSFTLTLPIAGGFQIPLPGIDSNTLAPAEIEKADEWHCYLGSR</sequence>
<evidence type="ECO:0000313" key="1">
    <source>
        <dbReference type="EMBL" id="KTB48016.1"/>
    </source>
</evidence>
<reference evidence="1 2" key="1">
    <citation type="submission" date="2015-06" db="EMBL/GenBank/DDBJ databases">
        <title>Genome sequence of the organohalide-respiring Dehalogenimonas alkenigignens type strain (IP3-3T).</title>
        <authorList>
            <person name="Key T.A."/>
            <person name="Richmond D.P."/>
            <person name="Bowman K.S."/>
            <person name="Cho Y.-J."/>
            <person name="Chun J."/>
            <person name="da Costa M.S."/>
            <person name="Rainey F.A."/>
            <person name="Moe W.M."/>
        </authorList>
    </citation>
    <scope>NUCLEOTIDE SEQUENCE [LARGE SCALE GENOMIC DNA]</scope>
    <source>
        <strain evidence="1 2">IP3-3</strain>
    </source>
</reference>
<name>A0A0W0GHH8_9CHLR</name>
<dbReference type="RefSeq" id="WP_058439018.1">
    <property type="nucleotide sequence ID" value="NZ_KQ758903.1"/>
</dbReference>
<comment type="caution">
    <text evidence="1">The sequence shown here is derived from an EMBL/GenBank/DDBJ whole genome shotgun (WGS) entry which is preliminary data.</text>
</comment>
<dbReference type="AlphaFoldDB" id="A0A0W0GHH8"/>
<accession>A0A0W0GHH8</accession>
<evidence type="ECO:0000313" key="2">
    <source>
        <dbReference type="Proteomes" id="UP000053947"/>
    </source>
</evidence>
<dbReference type="OrthoDB" id="9996879at2"/>
<protein>
    <submittedName>
        <fullName evidence="1">Uncharacterized protein</fullName>
    </submittedName>
</protein>
<proteinExistence type="predicted"/>
<keyword evidence="2" id="KW-1185">Reference proteome</keyword>
<organism evidence="1 2">
    <name type="scientific">Dehalogenimonas alkenigignens</name>
    <dbReference type="NCBI Taxonomy" id="1217799"/>
    <lineage>
        <taxon>Bacteria</taxon>
        <taxon>Bacillati</taxon>
        <taxon>Chloroflexota</taxon>
        <taxon>Dehalococcoidia</taxon>
        <taxon>Dehalococcoidales</taxon>
        <taxon>Dehalococcoidaceae</taxon>
        <taxon>Dehalogenimonas</taxon>
    </lineage>
</organism>
<gene>
    <name evidence="1" type="ORF">DEALK_08610</name>
</gene>
<dbReference type="STRING" id="1217799.DEALK_08610"/>